<evidence type="ECO:0000256" key="1">
    <source>
        <dbReference type="SAM" id="Phobius"/>
    </source>
</evidence>
<dbReference type="Proteomes" id="UP000186373">
    <property type="component" value="Unassembled WGS sequence"/>
</dbReference>
<keyword evidence="3" id="KW-0808">Transferase</keyword>
<dbReference type="AlphaFoldDB" id="A0A1N7JGA5"/>
<feature type="transmembrane region" description="Helical" evidence="1">
    <location>
        <begin position="14"/>
        <end position="32"/>
    </location>
</feature>
<sequence length="341" mass="39808">MQLNRNTFNVSPKIIWLSSVFMAILASIPKVLQMNITTSELAVDAGMAFLYTLFIWYYNLYSLPRFSVPGNSRNQLTKKLVISLISGTVFMAILVALYHLIFSHYQFLPMFLMYQFRGILINLTVFLLIHFIYQSYDTQQVKLQLEKIKTDNLNAQYELLKQQVNPHFLFNSLNTLKSMIDVQDSQASDFVVKLSNFYRFSLESRRENVVPLEKEIAILEAYTFLLKSRFEDGFQIEISISDKTRMSLIPPFTLQFLIENGIKHNIVSLKRPIHITIFEEDHQLVIQNNIQPKRNVEQSSGIGLDNIKGRYSHLTDQPVKVIHNKDFFIVKLPLVYEYSHY</sequence>
<proteinExistence type="predicted"/>
<reference evidence="4" key="1">
    <citation type="submission" date="2017-01" db="EMBL/GenBank/DDBJ databases">
        <authorList>
            <person name="Varghese N."/>
            <person name="Submissions S."/>
        </authorList>
    </citation>
    <scope>NUCLEOTIDE SEQUENCE [LARGE SCALE GENOMIC DNA]</scope>
    <source>
        <strain evidence="4">DSM 17126</strain>
    </source>
</reference>
<dbReference type="PANTHER" id="PTHR34220">
    <property type="entry name" value="SENSOR HISTIDINE KINASE YPDA"/>
    <property type="match status" value="1"/>
</dbReference>
<feature type="transmembrane region" description="Helical" evidence="1">
    <location>
        <begin position="80"/>
        <end position="102"/>
    </location>
</feature>
<dbReference type="GO" id="GO:0000155">
    <property type="term" value="F:phosphorelay sensor kinase activity"/>
    <property type="evidence" value="ECO:0007669"/>
    <property type="project" value="InterPro"/>
</dbReference>
<dbReference type="InterPro" id="IPR010559">
    <property type="entry name" value="Sig_transdc_His_kin_internal"/>
</dbReference>
<protein>
    <submittedName>
        <fullName evidence="3">Histidine kinase</fullName>
    </submittedName>
</protein>
<keyword evidence="4" id="KW-1185">Reference proteome</keyword>
<dbReference type="OrthoDB" id="9809908at2"/>
<feature type="domain" description="Signal transduction histidine kinase internal region" evidence="2">
    <location>
        <begin position="155"/>
        <end position="233"/>
    </location>
</feature>
<dbReference type="PANTHER" id="PTHR34220:SF7">
    <property type="entry name" value="SENSOR HISTIDINE KINASE YPDA"/>
    <property type="match status" value="1"/>
</dbReference>
<feature type="transmembrane region" description="Helical" evidence="1">
    <location>
        <begin position="41"/>
        <end position="60"/>
    </location>
</feature>
<name>A0A1N7JGA5_9FLAO</name>
<keyword evidence="1" id="KW-1133">Transmembrane helix</keyword>
<feature type="transmembrane region" description="Helical" evidence="1">
    <location>
        <begin position="114"/>
        <end position="133"/>
    </location>
</feature>
<keyword evidence="1" id="KW-0472">Membrane</keyword>
<accession>A0A1N7JGA5</accession>
<keyword evidence="3" id="KW-0418">Kinase</keyword>
<dbReference type="EMBL" id="FTNY01000006">
    <property type="protein sequence ID" value="SIS48385.1"/>
    <property type="molecule type" value="Genomic_DNA"/>
</dbReference>
<dbReference type="InterPro" id="IPR050640">
    <property type="entry name" value="Bact_2-comp_sensor_kinase"/>
</dbReference>
<keyword evidence="1" id="KW-0812">Transmembrane</keyword>
<evidence type="ECO:0000313" key="3">
    <source>
        <dbReference type="EMBL" id="SIS48385.1"/>
    </source>
</evidence>
<dbReference type="GO" id="GO:0016020">
    <property type="term" value="C:membrane"/>
    <property type="evidence" value="ECO:0007669"/>
    <property type="project" value="InterPro"/>
</dbReference>
<dbReference type="Pfam" id="PF06580">
    <property type="entry name" value="His_kinase"/>
    <property type="match status" value="1"/>
</dbReference>
<evidence type="ECO:0000259" key="2">
    <source>
        <dbReference type="Pfam" id="PF06580"/>
    </source>
</evidence>
<organism evidence="3 4">
    <name type="scientific">Chryseobacterium shigense</name>
    <dbReference type="NCBI Taxonomy" id="297244"/>
    <lineage>
        <taxon>Bacteria</taxon>
        <taxon>Pseudomonadati</taxon>
        <taxon>Bacteroidota</taxon>
        <taxon>Flavobacteriia</taxon>
        <taxon>Flavobacteriales</taxon>
        <taxon>Weeksellaceae</taxon>
        <taxon>Chryseobacterium group</taxon>
        <taxon>Chryseobacterium</taxon>
    </lineage>
</organism>
<evidence type="ECO:0000313" key="4">
    <source>
        <dbReference type="Proteomes" id="UP000186373"/>
    </source>
</evidence>
<gene>
    <name evidence="3" type="ORF">SAMN05421639_106208</name>
</gene>